<reference evidence="3" key="1">
    <citation type="submission" date="2022-12" db="EMBL/GenBank/DDBJ databases">
        <title>Genome assemblies of Blomia tropicalis.</title>
        <authorList>
            <person name="Cui Y."/>
        </authorList>
    </citation>
    <scope>NUCLEOTIDE SEQUENCE</scope>
    <source>
        <tissue evidence="3">Adult mites</tissue>
    </source>
</reference>
<gene>
    <name evidence="3" type="ORF">RDWZM_002463</name>
</gene>
<proteinExistence type="predicted"/>
<feature type="coiled-coil region" evidence="1">
    <location>
        <begin position="156"/>
        <end position="216"/>
    </location>
</feature>
<evidence type="ECO:0000256" key="2">
    <source>
        <dbReference type="SAM" id="SignalP"/>
    </source>
</evidence>
<feature type="coiled-coil region" evidence="1">
    <location>
        <begin position="70"/>
        <end position="113"/>
    </location>
</feature>
<evidence type="ECO:0000256" key="1">
    <source>
        <dbReference type="SAM" id="Coils"/>
    </source>
</evidence>
<evidence type="ECO:0000313" key="3">
    <source>
        <dbReference type="EMBL" id="KAJ6223918.1"/>
    </source>
</evidence>
<feature type="chain" id="PRO_5040335822" evidence="2">
    <location>
        <begin position="19"/>
        <end position="222"/>
    </location>
</feature>
<dbReference type="Proteomes" id="UP001142055">
    <property type="component" value="Chromosome 1"/>
</dbReference>
<comment type="caution">
    <text evidence="3">The sequence shown here is derived from an EMBL/GenBank/DDBJ whole genome shotgun (WGS) entry which is preliminary data.</text>
</comment>
<dbReference type="AlphaFoldDB" id="A0A9Q0MF58"/>
<keyword evidence="1" id="KW-0175">Coiled coil</keyword>
<feature type="signal peptide" evidence="2">
    <location>
        <begin position="1"/>
        <end position="18"/>
    </location>
</feature>
<sequence length="222" mass="25486">MKFLFALAIVAFIGFSIDETTLHLGSVEGALVRRDLKSDLVNKGNDLVKKAEEAITKLEGAHKHHEVTVVKSEVAHIQKLIAELEKASDEHKVKHLEMELSRVEHKLQFELAKIDHHDNGNHDHHHHHESTTAATLVKRDLKSDLLLKAKSLAQKAEDAIKKLPEHSQEAKRLRNEEHQVKRLAAELETAHEEHRIKALEHELNRAEERLNQELEHPHHHQQ</sequence>
<protein>
    <submittedName>
        <fullName evidence="3">Uncharacterized protein</fullName>
    </submittedName>
</protein>
<name>A0A9Q0MF58_BLOTA</name>
<keyword evidence="4" id="KW-1185">Reference proteome</keyword>
<dbReference type="OMA" id="RNEEHQV"/>
<organism evidence="3 4">
    <name type="scientific">Blomia tropicalis</name>
    <name type="common">Mite</name>
    <dbReference type="NCBI Taxonomy" id="40697"/>
    <lineage>
        <taxon>Eukaryota</taxon>
        <taxon>Metazoa</taxon>
        <taxon>Ecdysozoa</taxon>
        <taxon>Arthropoda</taxon>
        <taxon>Chelicerata</taxon>
        <taxon>Arachnida</taxon>
        <taxon>Acari</taxon>
        <taxon>Acariformes</taxon>
        <taxon>Sarcoptiformes</taxon>
        <taxon>Astigmata</taxon>
        <taxon>Glycyphagoidea</taxon>
        <taxon>Echimyopodidae</taxon>
        <taxon>Blomia</taxon>
    </lineage>
</organism>
<evidence type="ECO:0000313" key="4">
    <source>
        <dbReference type="Proteomes" id="UP001142055"/>
    </source>
</evidence>
<accession>A0A9Q0MF58</accession>
<keyword evidence="2" id="KW-0732">Signal</keyword>
<dbReference type="EMBL" id="JAPWDV010000001">
    <property type="protein sequence ID" value="KAJ6223918.1"/>
    <property type="molecule type" value="Genomic_DNA"/>
</dbReference>